<evidence type="ECO:0000256" key="1">
    <source>
        <dbReference type="ARBA" id="ARBA00000085"/>
    </source>
</evidence>
<evidence type="ECO:0000256" key="2">
    <source>
        <dbReference type="ARBA" id="ARBA00004370"/>
    </source>
</evidence>
<evidence type="ECO:0000256" key="5">
    <source>
        <dbReference type="ARBA" id="ARBA00022679"/>
    </source>
</evidence>
<proteinExistence type="predicted"/>
<feature type="transmembrane region" description="Helical" evidence="10">
    <location>
        <begin position="31"/>
        <end position="51"/>
    </location>
</feature>
<dbReference type="PRINTS" id="PR00344">
    <property type="entry name" value="BCTRLSENSOR"/>
</dbReference>
<keyword evidence="6 10" id="KW-0812">Transmembrane</keyword>
<organism evidence="12 13">
    <name type="scientific">Alteraurantiacibacter palmitatis</name>
    <dbReference type="NCBI Taxonomy" id="2054628"/>
    <lineage>
        <taxon>Bacteria</taxon>
        <taxon>Pseudomonadati</taxon>
        <taxon>Pseudomonadota</taxon>
        <taxon>Alphaproteobacteria</taxon>
        <taxon>Sphingomonadales</taxon>
        <taxon>Erythrobacteraceae</taxon>
        <taxon>Alteraurantiacibacter</taxon>
    </lineage>
</organism>
<sequence length="469" mass="50517">MANSSPLPESGPASRAIPPARSIFARIVRRAMLFTLVALALLFAITTWEAWRATERSLAMTVDTDIAGLVDIYATGGEAELLARLDDRATLVSLEGRRARYLAARPDGTVLAGNVARWPDLGAALSEAGFLTLDDGTRVFARATRLGPDIDLLVARTYERDRTALLRQAALFGAVATLIVLASGLLARRAARNLRRRIRAISKAFRSAEEGRDPDLAESEWDDEIGELATLSTRAITRSANLARTHRHMSDHIAHEIRTPLTHLDARLVGAMRSLPDGADPALIDQCRRDIRGVVTMLDSLLDIASSEARVGDMTGLSPVDLSALASDLAELYAGSAEEEGLTLRTFIEPDVTILGEPMQLTRLISNLLDNAIKYVPRGGQIILSVARGPVIEVRDDGPGIAPELRPLVFERFRTGQNPAGKTSHGLGLALARAIALRHGMGIALADSRVGAHFIIKPHAMWNAGETAG</sequence>
<dbReference type="InterPro" id="IPR003661">
    <property type="entry name" value="HisK_dim/P_dom"/>
</dbReference>
<gene>
    <name evidence="12" type="ORF">ACFODU_04005</name>
</gene>
<evidence type="ECO:0000256" key="4">
    <source>
        <dbReference type="ARBA" id="ARBA00022553"/>
    </source>
</evidence>
<dbReference type="CDD" id="cd00082">
    <property type="entry name" value="HisKA"/>
    <property type="match status" value="1"/>
</dbReference>
<feature type="transmembrane region" description="Helical" evidence="10">
    <location>
        <begin position="169"/>
        <end position="187"/>
    </location>
</feature>
<evidence type="ECO:0000256" key="3">
    <source>
        <dbReference type="ARBA" id="ARBA00012438"/>
    </source>
</evidence>
<dbReference type="Pfam" id="PF02518">
    <property type="entry name" value="HATPase_c"/>
    <property type="match status" value="1"/>
</dbReference>
<dbReference type="SUPFAM" id="SSF55874">
    <property type="entry name" value="ATPase domain of HSP90 chaperone/DNA topoisomerase II/histidine kinase"/>
    <property type="match status" value="1"/>
</dbReference>
<dbReference type="Gene3D" id="3.30.565.10">
    <property type="entry name" value="Histidine kinase-like ATPase, C-terminal domain"/>
    <property type="match status" value="1"/>
</dbReference>
<dbReference type="RefSeq" id="WP_336925866.1">
    <property type="nucleotide sequence ID" value="NZ_JBANRO010000005.1"/>
</dbReference>
<dbReference type="EMBL" id="JBHRST010000004">
    <property type="protein sequence ID" value="MFC3096959.1"/>
    <property type="molecule type" value="Genomic_DNA"/>
</dbReference>
<name>A0ABV7E4Z2_9SPHN</name>
<dbReference type="SMART" id="SM00387">
    <property type="entry name" value="HATPase_c"/>
    <property type="match status" value="1"/>
</dbReference>
<evidence type="ECO:0000256" key="9">
    <source>
        <dbReference type="ARBA" id="ARBA00023136"/>
    </source>
</evidence>
<dbReference type="InterPro" id="IPR005467">
    <property type="entry name" value="His_kinase_dom"/>
</dbReference>
<protein>
    <recommendedName>
        <fullName evidence="3">histidine kinase</fullName>
        <ecNumber evidence="3">2.7.13.3</ecNumber>
    </recommendedName>
</protein>
<evidence type="ECO:0000313" key="13">
    <source>
        <dbReference type="Proteomes" id="UP001595456"/>
    </source>
</evidence>
<dbReference type="PANTHER" id="PTHR45436:SF8">
    <property type="entry name" value="HISTIDINE KINASE"/>
    <property type="match status" value="1"/>
</dbReference>
<evidence type="ECO:0000313" key="12">
    <source>
        <dbReference type="EMBL" id="MFC3096959.1"/>
    </source>
</evidence>
<keyword evidence="4" id="KW-0597">Phosphoprotein</keyword>
<comment type="subcellular location">
    <subcellularLocation>
        <location evidence="2">Membrane</location>
    </subcellularLocation>
</comment>
<dbReference type="GO" id="GO:0016301">
    <property type="term" value="F:kinase activity"/>
    <property type="evidence" value="ECO:0007669"/>
    <property type="project" value="UniProtKB-KW"/>
</dbReference>
<dbReference type="SUPFAM" id="SSF47384">
    <property type="entry name" value="Homodimeric domain of signal transducing histidine kinase"/>
    <property type="match status" value="1"/>
</dbReference>
<evidence type="ECO:0000256" key="8">
    <source>
        <dbReference type="ARBA" id="ARBA00022989"/>
    </source>
</evidence>
<keyword evidence="13" id="KW-1185">Reference proteome</keyword>
<feature type="domain" description="Histidine kinase" evidence="11">
    <location>
        <begin position="252"/>
        <end position="456"/>
    </location>
</feature>
<keyword evidence="9 10" id="KW-0472">Membrane</keyword>
<dbReference type="CDD" id="cd00075">
    <property type="entry name" value="HATPase"/>
    <property type="match status" value="1"/>
</dbReference>
<evidence type="ECO:0000256" key="10">
    <source>
        <dbReference type="SAM" id="Phobius"/>
    </source>
</evidence>
<keyword evidence="7 12" id="KW-0418">Kinase</keyword>
<dbReference type="Proteomes" id="UP001595456">
    <property type="component" value="Unassembled WGS sequence"/>
</dbReference>
<accession>A0ABV7E4Z2</accession>
<evidence type="ECO:0000256" key="6">
    <source>
        <dbReference type="ARBA" id="ARBA00022692"/>
    </source>
</evidence>
<keyword evidence="5" id="KW-0808">Transferase</keyword>
<dbReference type="InterPro" id="IPR004358">
    <property type="entry name" value="Sig_transdc_His_kin-like_C"/>
</dbReference>
<dbReference type="InterPro" id="IPR003594">
    <property type="entry name" value="HATPase_dom"/>
</dbReference>
<comment type="catalytic activity">
    <reaction evidence="1">
        <text>ATP + protein L-histidine = ADP + protein N-phospho-L-histidine.</text>
        <dbReference type="EC" id="2.7.13.3"/>
    </reaction>
</comment>
<dbReference type="PANTHER" id="PTHR45436">
    <property type="entry name" value="SENSOR HISTIDINE KINASE YKOH"/>
    <property type="match status" value="1"/>
</dbReference>
<evidence type="ECO:0000256" key="7">
    <source>
        <dbReference type="ARBA" id="ARBA00022777"/>
    </source>
</evidence>
<evidence type="ECO:0000259" key="11">
    <source>
        <dbReference type="PROSITE" id="PS50109"/>
    </source>
</evidence>
<comment type="caution">
    <text evidence="12">The sequence shown here is derived from an EMBL/GenBank/DDBJ whole genome shotgun (WGS) entry which is preliminary data.</text>
</comment>
<dbReference type="Gene3D" id="1.10.287.130">
    <property type="match status" value="1"/>
</dbReference>
<reference evidence="13" key="1">
    <citation type="journal article" date="2019" name="Int. J. Syst. Evol. Microbiol.">
        <title>The Global Catalogue of Microorganisms (GCM) 10K type strain sequencing project: providing services to taxonomists for standard genome sequencing and annotation.</title>
        <authorList>
            <consortium name="The Broad Institute Genomics Platform"/>
            <consortium name="The Broad Institute Genome Sequencing Center for Infectious Disease"/>
            <person name="Wu L."/>
            <person name="Ma J."/>
        </authorList>
    </citation>
    <scope>NUCLEOTIDE SEQUENCE [LARGE SCALE GENOMIC DNA]</scope>
    <source>
        <strain evidence="13">KCTC 52607</strain>
    </source>
</reference>
<dbReference type="EC" id="2.7.13.3" evidence="3"/>
<dbReference type="InterPro" id="IPR036890">
    <property type="entry name" value="HATPase_C_sf"/>
</dbReference>
<dbReference type="InterPro" id="IPR050428">
    <property type="entry name" value="TCS_sensor_his_kinase"/>
</dbReference>
<keyword evidence="8 10" id="KW-1133">Transmembrane helix</keyword>
<dbReference type="PROSITE" id="PS50109">
    <property type="entry name" value="HIS_KIN"/>
    <property type="match status" value="1"/>
</dbReference>
<dbReference type="InterPro" id="IPR036097">
    <property type="entry name" value="HisK_dim/P_sf"/>
</dbReference>